<evidence type="ECO:0000313" key="1">
    <source>
        <dbReference type="EMBL" id="KAH9420032.1"/>
    </source>
</evidence>
<accession>A0ABQ8JC90</accession>
<dbReference type="EMBL" id="NJHN03000054">
    <property type="protein sequence ID" value="KAH9420032.1"/>
    <property type="molecule type" value="Genomic_DNA"/>
</dbReference>
<proteinExistence type="predicted"/>
<keyword evidence="2" id="KW-1185">Reference proteome</keyword>
<name>A0ABQ8JC90_DERPT</name>
<gene>
    <name evidence="1" type="ORF">DERP_001866</name>
</gene>
<reference evidence="1 2" key="2">
    <citation type="journal article" date="2022" name="Mol. Biol. Evol.">
        <title>Comparative Genomics Reveals Insights into the Divergent Evolution of Astigmatic Mites and Household Pest Adaptations.</title>
        <authorList>
            <person name="Xiong Q."/>
            <person name="Wan A.T."/>
            <person name="Liu X."/>
            <person name="Fung C.S."/>
            <person name="Xiao X."/>
            <person name="Malainual N."/>
            <person name="Hou J."/>
            <person name="Wang L."/>
            <person name="Wang M."/>
            <person name="Yang K.Y."/>
            <person name="Cui Y."/>
            <person name="Leung E.L."/>
            <person name="Nong W."/>
            <person name="Shin S.K."/>
            <person name="Au S.W."/>
            <person name="Jeong K.Y."/>
            <person name="Chew F.T."/>
            <person name="Hui J.H."/>
            <person name="Leung T.F."/>
            <person name="Tungtrongchitr A."/>
            <person name="Zhong N."/>
            <person name="Liu Z."/>
            <person name="Tsui S.K."/>
        </authorList>
    </citation>
    <scope>NUCLEOTIDE SEQUENCE [LARGE SCALE GENOMIC DNA]</scope>
    <source>
        <strain evidence="1">Derp</strain>
    </source>
</reference>
<reference evidence="1 2" key="1">
    <citation type="journal article" date="2018" name="J. Allergy Clin. Immunol.">
        <title>High-quality assembly of Dermatophagoides pteronyssinus genome and transcriptome reveals a wide range of novel allergens.</title>
        <authorList>
            <person name="Liu X.Y."/>
            <person name="Yang K.Y."/>
            <person name="Wang M.Q."/>
            <person name="Kwok J.S."/>
            <person name="Zeng X."/>
            <person name="Yang Z."/>
            <person name="Xiao X.J."/>
            <person name="Lau C.P."/>
            <person name="Li Y."/>
            <person name="Huang Z.M."/>
            <person name="Ba J.G."/>
            <person name="Yim A.K."/>
            <person name="Ouyang C.Y."/>
            <person name="Ngai S.M."/>
            <person name="Chan T.F."/>
            <person name="Leung E.L."/>
            <person name="Liu L."/>
            <person name="Liu Z.G."/>
            <person name="Tsui S.K."/>
        </authorList>
    </citation>
    <scope>NUCLEOTIDE SEQUENCE [LARGE SCALE GENOMIC DNA]</scope>
    <source>
        <strain evidence="1">Derp</strain>
    </source>
</reference>
<evidence type="ECO:0000313" key="2">
    <source>
        <dbReference type="Proteomes" id="UP000887458"/>
    </source>
</evidence>
<organism evidence="1 2">
    <name type="scientific">Dermatophagoides pteronyssinus</name>
    <name type="common">European house dust mite</name>
    <dbReference type="NCBI Taxonomy" id="6956"/>
    <lineage>
        <taxon>Eukaryota</taxon>
        <taxon>Metazoa</taxon>
        <taxon>Ecdysozoa</taxon>
        <taxon>Arthropoda</taxon>
        <taxon>Chelicerata</taxon>
        <taxon>Arachnida</taxon>
        <taxon>Acari</taxon>
        <taxon>Acariformes</taxon>
        <taxon>Sarcoptiformes</taxon>
        <taxon>Astigmata</taxon>
        <taxon>Psoroptidia</taxon>
        <taxon>Analgoidea</taxon>
        <taxon>Pyroglyphidae</taxon>
        <taxon>Dermatophagoidinae</taxon>
        <taxon>Dermatophagoides</taxon>
    </lineage>
</organism>
<dbReference type="Proteomes" id="UP000887458">
    <property type="component" value="Unassembled WGS sequence"/>
</dbReference>
<sequence length="69" mass="8325">MIRIILSLEKTLYKKGQELTYRVEFSDQQKKKLANYTVATIYKIEQQQKKPYDSIMIIFDCLIDDNRFD</sequence>
<protein>
    <submittedName>
        <fullName evidence="1">Uncharacterized protein</fullName>
    </submittedName>
</protein>
<comment type="caution">
    <text evidence="1">The sequence shown here is derived from an EMBL/GenBank/DDBJ whole genome shotgun (WGS) entry which is preliminary data.</text>
</comment>